<dbReference type="EC" id="2.7.12.2" evidence="6"/>
<evidence type="ECO:0000256" key="2">
    <source>
        <dbReference type="ARBA" id="ARBA00022741"/>
    </source>
</evidence>
<dbReference type="SUPFAM" id="SSF56112">
    <property type="entry name" value="Protein kinase-like (PK-like)"/>
    <property type="match status" value="1"/>
</dbReference>
<feature type="non-terminal residue" evidence="11">
    <location>
        <position position="1"/>
    </location>
</feature>
<dbReference type="AlphaFoldDB" id="A0A835Z6W9"/>
<comment type="catalytic activity">
    <reaction evidence="9">
        <text>L-tyrosyl-[protein] + ATP = O-phospho-L-tyrosyl-[protein] + ADP + H(+)</text>
        <dbReference type="Rhea" id="RHEA:10596"/>
        <dbReference type="Rhea" id="RHEA-COMP:10136"/>
        <dbReference type="Rhea" id="RHEA-COMP:20101"/>
        <dbReference type="ChEBI" id="CHEBI:15378"/>
        <dbReference type="ChEBI" id="CHEBI:30616"/>
        <dbReference type="ChEBI" id="CHEBI:46858"/>
        <dbReference type="ChEBI" id="CHEBI:61978"/>
        <dbReference type="ChEBI" id="CHEBI:456216"/>
        <dbReference type="EC" id="2.7.12.2"/>
    </reaction>
</comment>
<proteinExistence type="inferred from homology"/>
<evidence type="ECO:0000256" key="9">
    <source>
        <dbReference type="ARBA" id="ARBA00051693"/>
    </source>
</evidence>
<protein>
    <recommendedName>
        <fullName evidence="6">mitogen-activated protein kinase kinase</fullName>
        <ecNumber evidence="6">2.7.12.2</ecNumber>
    </recommendedName>
</protein>
<evidence type="ECO:0000313" key="11">
    <source>
        <dbReference type="EMBL" id="KAG5186080.1"/>
    </source>
</evidence>
<feature type="domain" description="Protein kinase" evidence="10">
    <location>
        <begin position="1"/>
        <end position="193"/>
    </location>
</feature>
<dbReference type="Gene3D" id="1.10.510.10">
    <property type="entry name" value="Transferase(Phosphotransferase) domain 1"/>
    <property type="match status" value="1"/>
</dbReference>
<feature type="non-terminal residue" evidence="11">
    <location>
        <position position="193"/>
    </location>
</feature>
<evidence type="ECO:0000256" key="5">
    <source>
        <dbReference type="ARBA" id="ARBA00038035"/>
    </source>
</evidence>
<dbReference type="PANTHER" id="PTHR48013:SF9">
    <property type="entry name" value="DUAL SPECIFICITY MITOGEN-ACTIVATED PROTEIN KINASE KINASE 5"/>
    <property type="match status" value="1"/>
</dbReference>
<dbReference type="PANTHER" id="PTHR48013">
    <property type="entry name" value="DUAL SPECIFICITY MITOGEN-ACTIVATED PROTEIN KINASE KINASE 5-RELATED"/>
    <property type="match status" value="1"/>
</dbReference>
<comment type="similarity">
    <text evidence="5">Belongs to the protein kinase superfamily. STE Ser/Thr protein kinase family. MAP kinase kinase subfamily.</text>
</comment>
<dbReference type="SMART" id="SM00220">
    <property type="entry name" value="S_TKc"/>
    <property type="match status" value="1"/>
</dbReference>
<organism evidence="11 12">
    <name type="scientific">Tribonema minus</name>
    <dbReference type="NCBI Taxonomy" id="303371"/>
    <lineage>
        <taxon>Eukaryota</taxon>
        <taxon>Sar</taxon>
        <taxon>Stramenopiles</taxon>
        <taxon>Ochrophyta</taxon>
        <taxon>PX clade</taxon>
        <taxon>Xanthophyceae</taxon>
        <taxon>Tribonematales</taxon>
        <taxon>Tribonemataceae</taxon>
        <taxon>Tribonema</taxon>
    </lineage>
</organism>
<sequence>IVKFYGCYTPVAHTVCLAMEYVGGGSLQAWIDRHAAAPEPWLAHISHQCLLALQYLHSCGRAHCDVKPANVLVTREGDAKLADFGCASSSVARTMLGTRRYMAPERLKGEQVVPESDVWSFGLAMAAAALAECPVAQAHNEFDQVHEGERVRGFIAAQHGALSPELRDFLCACLEPDPAARAGVAALLRHPFL</sequence>
<reference evidence="11" key="1">
    <citation type="submission" date="2021-02" db="EMBL/GenBank/DDBJ databases">
        <title>First Annotated Genome of the Yellow-green Alga Tribonema minus.</title>
        <authorList>
            <person name="Mahan K.M."/>
        </authorList>
    </citation>
    <scope>NUCLEOTIDE SEQUENCE</scope>
    <source>
        <strain evidence="11">UTEX B ZZ1240</strain>
    </source>
</reference>
<comment type="caution">
    <text evidence="11">The sequence shown here is derived from an EMBL/GenBank/DDBJ whole genome shotgun (WGS) entry which is preliminary data.</text>
</comment>
<keyword evidence="12" id="KW-1185">Reference proteome</keyword>
<dbReference type="EMBL" id="JAFCMP010000113">
    <property type="protein sequence ID" value="KAG5186080.1"/>
    <property type="molecule type" value="Genomic_DNA"/>
</dbReference>
<dbReference type="InterPro" id="IPR011009">
    <property type="entry name" value="Kinase-like_dom_sf"/>
</dbReference>
<evidence type="ECO:0000259" key="10">
    <source>
        <dbReference type="PROSITE" id="PS50011"/>
    </source>
</evidence>
<comment type="catalytic activity">
    <reaction evidence="8">
        <text>L-threonyl-[protein] + ATP = O-phospho-L-threonyl-[protein] + ADP + H(+)</text>
        <dbReference type="Rhea" id="RHEA:46608"/>
        <dbReference type="Rhea" id="RHEA-COMP:11060"/>
        <dbReference type="Rhea" id="RHEA-COMP:11605"/>
        <dbReference type="ChEBI" id="CHEBI:15378"/>
        <dbReference type="ChEBI" id="CHEBI:30013"/>
        <dbReference type="ChEBI" id="CHEBI:30616"/>
        <dbReference type="ChEBI" id="CHEBI:61977"/>
        <dbReference type="ChEBI" id="CHEBI:456216"/>
        <dbReference type="EC" id="2.7.12.2"/>
    </reaction>
</comment>
<dbReference type="InterPro" id="IPR000719">
    <property type="entry name" value="Prot_kinase_dom"/>
</dbReference>
<dbReference type="Proteomes" id="UP000664859">
    <property type="component" value="Unassembled WGS sequence"/>
</dbReference>
<evidence type="ECO:0000256" key="1">
    <source>
        <dbReference type="ARBA" id="ARBA00022679"/>
    </source>
</evidence>
<keyword evidence="1" id="KW-0808">Transferase</keyword>
<keyword evidence="2" id="KW-0547">Nucleotide-binding</keyword>
<comment type="catalytic activity">
    <reaction evidence="7">
        <text>L-seryl-[protein] + ATP = O-phospho-L-seryl-[protein] + ADP + H(+)</text>
        <dbReference type="Rhea" id="RHEA:17989"/>
        <dbReference type="Rhea" id="RHEA-COMP:9863"/>
        <dbReference type="Rhea" id="RHEA-COMP:11604"/>
        <dbReference type="ChEBI" id="CHEBI:15378"/>
        <dbReference type="ChEBI" id="CHEBI:29999"/>
        <dbReference type="ChEBI" id="CHEBI:30616"/>
        <dbReference type="ChEBI" id="CHEBI:83421"/>
        <dbReference type="ChEBI" id="CHEBI:456216"/>
        <dbReference type="EC" id="2.7.12.2"/>
    </reaction>
</comment>
<dbReference type="Pfam" id="PF00069">
    <property type="entry name" value="Pkinase"/>
    <property type="match status" value="1"/>
</dbReference>
<evidence type="ECO:0000256" key="6">
    <source>
        <dbReference type="ARBA" id="ARBA00038999"/>
    </source>
</evidence>
<dbReference type="OrthoDB" id="65548at2759"/>
<dbReference type="PROSITE" id="PS50011">
    <property type="entry name" value="PROTEIN_KINASE_DOM"/>
    <property type="match status" value="1"/>
</dbReference>
<evidence type="ECO:0000256" key="8">
    <source>
        <dbReference type="ARBA" id="ARBA00049299"/>
    </source>
</evidence>
<name>A0A835Z6W9_9STRA</name>
<keyword evidence="4" id="KW-0067">ATP-binding</keyword>
<evidence type="ECO:0000256" key="4">
    <source>
        <dbReference type="ARBA" id="ARBA00022840"/>
    </source>
</evidence>
<evidence type="ECO:0000256" key="3">
    <source>
        <dbReference type="ARBA" id="ARBA00022777"/>
    </source>
</evidence>
<gene>
    <name evidence="11" type="ORF">JKP88DRAFT_310029</name>
</gene>
<dbReference type="GO" id="GO:0004708">
    <property type="term" value="F:MAP kinase kinase activity"/>
    <property type="evidence" value="ECO:0007669"/>
    <property type="project" value="UniProtKB-EC"/>
</dbReference>
<evidence type="ECO:0000256" key="7">
    <source>
        <dbReference type="ARBA" id="ARBA00049014"/>
    </source>
</evidence>
<evidence type="ECO:0000313" key="12">
    <source>
        <dbReference type="Proteomes" id="UP000664859"/>
    </source>
</evidence>
<accession>A0A835Z6W9</accession>
<dbReference type="GO" id="GO:0005524">
    <property type="term" value="F:ATP binding"/>
    <property type="evidence" value="ECO:0007669"/>
    <property type="project" value="UniProtKB-KW"/>
</dbReference>
<keyword evidence="3 11" id="KW-0418">Kinase</keyword>